<evidence type="ECO:0000256" key="2">
    <source>
        <dbReference type="ARBA" id="ARBA00012438"/>
    </source>
</evidence>
<dbReference type="RefSeq" id="WP_344219203.1">
    <property type="nucleotide sequence ID" value="NZ_BAAAOS010000044.1"/>
</dbReference>
<evidence type="ECO:0000259" key="11">
    <source>
        <dbReference type="Pfam" id="PF07730"/>
    </source>
</evidence>
<feature type="transmembrane region" description="Helical" evidence="9">
    <location>
        <begin position="47"/>
        <end position="67"/>
    </location>
</feature>
<keyword evidence="5" id="KW-0547">Nucleotide-binding</keyword>
<dbReference type="InterPro" id="IPR011712">
    <property type="entry name" value="Sig_transdc_His_kin_sub3_dim/P"/>
</dbReference>
<accession>A0ABN2E3Q0</accession>
<evidence type="ECO:0000259" key="12">
    <source>
        <dbReference type="Pfam" id="PF13796"/>
    </source>
</evidence>
<evidence type="ECO:0000256" key="9">
    <source>
        <dbReference type="SAM" id="Phobius"/>
    </source>
</evidence>
<keyword evidence="3" id="KW-0597">Phosphoprotein</keyword>
<dbReference type="PANTHER" id="PTHR24421">
    <property type="entry name" value="NITRATE/NITRITE SENSOR PROTEIN NARX-RELATED"/>
    <property type="match status" value="1"/>
</dbReference>
<keyword evidence="9" id="KW-1133">Transmembrane helix</keyword>
<keyword evidence="14" id="KW-1185">Reference proteome</keyword>
<dbReference type="InterPro" id="IPR036890">
    <property type="entry name" value="HATPase_C_sf"/>
</dbReference>
<gene>
    <name evidence="13" type="ORF">GCM10009789_56800</name>
</gene>
<sequence>MTITQPGVRAPLRFPRIAQPFIALGLAILAELGIAFFVLNVVSVPLIAVWVGIPMLLVFVPCTRWFANCHRTILSRFIGEPIQRPYKKPPMPGILMWLRTTLTDPATWRDIVWLIVNAVIGFTLTLLSAVLFLACAFYLVYPLLVGVTPAGVFDRPFGGLVTLSFWQSFLMMPFGLLALLIWYGAGERLLRADAYLAKSLLGPTESAKLAIRVRELAESRAETVDTQAAELRRIERDLHDGAQARLAALSMNLGMAEEMVNRDPAQAAALLTEARESASTALSELRDLVRGIHPPVLADRGLEGAVKALAMSLPFKVDVSIDLPGRPPAPVESAAYFAVAEALANVLKHAAATTAWVQLTHEQERLHILVGDDGVGGATVRPGGGLYGIERRLAAFDGTLTVASPTGGPTTVIMELPCESSSLKITPSSGTA</sequence>
<dbReference type="CDD" id="cd16917">
    <property type="entry name" value="HATPase_UhpB-NarQ-NarX-like"/>
    <property type="match status" value="1"/>
</dbReference>
<dbReference type="Proteomes" id="UP001500393">
    <property type="component" value="Unassembled WGS sequence"/>
</dbReference>
<keyword evidence="9" id="KW-0472">Membrane</keyword>
<evidence type="ECO:0000313" key="14">
    <source>
        <dbReference type="Proteomes" id="UP001500393"/>
    </source>
</evidence>
<dbReference type="InterPro" id="IPR003594">
    <property type="entry name" value="HATPase_dom"/>
</dbReference>
<feature type="domain" description="Putative sensor" evidence="12">
    <location>
        <begin position="32"/>
        <end position="201"/>
    </location>
</feature>
<dbReference type="EC" id="2.7.13.3" evidence="2"/>
<protein>
    <recommendedName>
        <fullName evidence="2">histidine kinase</fullName>
        <ecNumber evidence="2">2.7.13.3</ecNumber>
    </recommendedName>
</protein>
<dbReference type="EMBL" id="BAAAOS010000044">
    <property type="protein sequence ID" value="GAA1595441.1"/>
    <property type="molecule type" value="Genomic_DNA"/>
</dbReference>
<dbReference type="Pfam" id="PF13796">
    <property type="entry name" value="Sensor"/>
    <property type="match status" value="1"/>
</dbReference>
<evidence type="ECO:0000256" key="4">
    <source>
        <dbReference type="ARBA" id="ARBA00022679"/>
    </source>
</evidence>
<dbReference type="InterPro" id="IPR050482">
    <property type="entry name" value="Sensor_HK_TwoCompSys"/>
</dbReference>
<dbReference type="InterPro" id="IPR025828">
    <property type="entry name" value="Put_sensor_dom"/>
</dbReference>
<feature type="transmembrane region" description="Helical" evidence="9">
    <location>
        <begin position="164"/>
        <end position="185"/>
    </location>
</feature>
<comment type="caution">
    <text evidence="13">The sequence shown here is derived from an EMBL/GenBank/DDBJ whole genome shotgun (WGS) entry which is preliminary data.</text>
</comment>
<keyword evidence="6" id="KW-0418">Kinase</keyword>
<organism evidence="13 14">
    <name type="scientific">Kribbella sancticallisti</name>
    <dbReference type="NCBI Taxonomy" id="460087"/>
    <lineage>
        <taxon>Bacteria</taxon>
        <taxon>Bacillati</taxon>
        <taxon>Actinomycetota</taxon>
        <taxon>Actinomycetes</taxon>
        <taxon>Propionibacteriales</taxon>
        <taxon>Kribbellaceae</taxon>
        <taxon>Kribbella</taxon>
    </lineage>
</organism>
<dbReference type="Gene3D" id="3.30.565.10">
    <property type="entry name" value="Histidine kinase-like ATPase, C-terminal domain"/>
    <property type="match status" value="1"/>
</dbReference>
<evidence type="ECO:0000313" key="13">
    <source>
        <dbReference type="EMBL" id="GAA1595441.1"/>
    </source>
</evidence>
<dbReference type="Pfam" id="PF02518">
    <property type="entry name" value="HATPase_c"/>
    <property type="match status" value="1"/>
</dbReference>
<reference evidence="13 14" key="1">
    <citation type="journal article" date="2019" name="Int. J. Syst. Evol. Microbiol.">
        <title>The Global Catalogue of Microorganisms (GCM) 10K type strain sequencing project: providing services to taxonomists for standard genome sequencing and annotation.</title>
        <authorList>
            <consortium name="The Broad Institute Genomics Platform"/>
            <consortium name="The Broad Institute Genome Sequencing Center for Infectious Disease"/>
            <person name="Wu L."/>
            <person name="Ma J."/>
        </authorList>
    </citation>
    <scope>NUCLEOTIDE SEQUENCE [LARGE SCALE GENOMIC DNA]</scope>
    <source>
        <strain evidence="13 14">JCM 14969</strain>
    </source>
</reference>
<keyword evidence="4" id="KW-0808">Transferase</keyword>
<feature type="domain" description="Histidine kinase/HSP90-like ATPase" evidence="10">
    <location>
        <begin position="334"/>
        <end position="418"/>
    </location>
</feature>
<name>A0ABN2E3Q0_9ACTN</name>
<feature type="transmembrane region" description="Helical" evidence="9">
    <location>
        <begin position="111"/>
        <end position="144"/>
    </location>
</feature>
<feature type="domain" description="Signal transduction histidine kinase subgroup 3 dimerisation and phosphoacceptor" evidence="11">
    <location>
        <begin position="230"/>
        <end position="297"/>
    </location>
</feature>
<evidence type="ECO:0000256" key="6">
    <source>
        <dbReference type="ARBA" id="ARBA00022777"/>
    </source>
</evidence>
<evidence type="ECO:0000256" key="7">
    <source>
        <dbReference type="ARBA" id="ARBA00022840"/>
    </source>
</evidence>
<proteinExistence type="predicted"/>
<evidence type="ECO:0000256" key="8">
    <source>
        <dbReference type="ARBA" id="ARBA00023012"/>
    </source>
</evidence>
<dbReference type="Gene3D" id="1.20.5.1930">
    <property type="match status" value="1"/>
</dbReference>
<feature type="transmembrane region" description="Helical" evidence="9">
    <location>
        <begin position="21"/>
        <end position="41"/>
    </location>
</feature>
<evidence type="ECO:0000256" key="3">
    <source>
        <dbReference type="ARBA" id="ARBA00022553"/>
    </source>
</evidence>
<keyword evidence="7" id="KW-0067">ATP-binding</keyword>
<evidence type="ECO:0000259" key="10">
    <source>
        <dbReference type="Pfam" id="PF02518"/>
    </source>
</evidence>
<keyword evidence="8" id="KW-0902">Two-component regulatory system</keyword>
<dbReference type="SUPFAM" id="SSF55874">
    <property type="entry name" value="ATPase domain of HSP90 chaperone/DNA topoisomerase II/histidine kinase"/>
    <property type="match status" value="1"/>
</dbReference>
<dbReference type="PANTHER" id="PTHR24421:SF10">
    <property type="entry name" value="NITRATE_NITRITE SENSOR PROTEIN NARQ"/>
    <property type="match status" value="1"/>
</dbReference>
<evidence type="ECO:0000256" key="5">
    <source>
        <dbReference type="ARBA" id="ARBA00022741"/>
    </source>
</evidence>
<evidence type="ECO:0000256" key="1">
    <source>
        <dbReference type="ARBA" id="ARBA00000085"/>
    </source>
</evidence>
<comment type="catalytic activity">
    <reaction evidence="1">
        <text>ATP + protein L-histidine = ADP + protein N-phospho-L-histidine.</text>
        <dbReference type="EC" id="2.7.13.3"/>
    </reaction>
</comment>
<keyword evidence="9" id="KW-0812">Transmembrane</keyword>
<dbReference type="Pfam" id="PF07730">
    <property type="entry name" value="HisKA_3"/>
    <property type="match status" value="1"/>
</dbReference>